<reference evidence="2" key="1">
    <citation type="submission" date="2024-02" db="EMBL/GenBank/DDBJ databases">
        <authorList>
            <consortium name="ELIXIR-Norway"/>
            <consortium name="Elixir Norway"/>
        </authorList>
    </citation>
    <scope>NUCLEOTIDE SEQUENCE</scope>
</reference>
<evidence type="ECO:0000313" key="2">
    <source>
        <dbReference type="EMBL" id="CAK9202920.1"/>
    </source>
</evidence>
<evidence type="ECO:0000259" key="1">
    <source>
        <dbReference type="PROSITE" id="PS00028"/>
    </source>
</evidence>
<gene>
    <name evidence="2" type="ORF">CSSPTR1EN2_LOCUS6648</name>
</gene>
<dbReference type="PROSITE" id="PS00028">
    <property type="entry name" value="ZINC_FINGER_C2H2_1"/>
    <property type="match status" value="1"/>
</dbReference>
<name>A0ABP0TRU0_9BRYO</name>
<evidence type="ECO:0000313" key="3">
    <source>
        <dbReference type="Proteomes" id="UP001497512"/>
    </source>
</evidence>
<feature type="domain" description="C2H2-type" evidence="1">
    <location>
        <begin position="6"/>
        <end position="27"/>
    </location>
</feature>
<protein>
    <recommendedName>
        <fullName evidence="1">C2H2-type domain-containing protein</fullName>
    </recommendedName>
</protein>
<proteinExistence type="predicted"/>
<dbReference type="InterPro" id="IPR013087">
    <property type="entry name" value="Znf_C2H2_type"/>
</dbReference>
<keyword evidence="3" id="KW-1185">Reference proteome</keyword>
<organism evidence="2 3">
    <name type="scientific">Sphagnum troendelagicum</name>
    <dbReference type="NCBI Taxonomy" id="128251"/>
    <lineage>
        <taxon>Eukaryota</taxon>
        <taxon>Viridiplantae</taxon>
        <taxon>Streptophyta</taxon>
        <taxon>Embryophyta</taxon>
        <taxon>Bryophyta</taxon>
        <taxon>Sphagnophytina</taxon>
        <taxon>Sphagnopsida</taxon>
        <taxon>Sphagnales</taxon>
        <taxon>Sphagnaceae</taxon>
        <taxon>Sphagnum</taxon>
    </lineage>
</organism>
<sequence length="290" mass="31894">MADFRCPECNICFATCQQRKGHRQTVHQSTCKIHTTTGGIGGIIVNRSSDGKFLCPVEGYESTFERGDRLQGHFKVRHAEQSDSALNQDLDDSDAQIRAMSLGMLIQPPIEQTPELLRDVGLAVLNIADGIRLLLCRVCDVCLEPEASRVHNHLLGHDDWRAPKRHRNGGIRRVTGIPPVTDFASSIDEIEFTQLQDPRLERYTTSPRQELLPVVAGIKVVNGYRCEADGCHDRSCAIPSQAVGRFGGRLAPGRGGARPALGAIYHNQILYVDDQAAHYDGPIQGQRPGG</sequence>
<dbReference type="Proteomes" id="UP001497512">
    <property type="component" value="Chromosome 13"/>
</dbReference>
<accession>A0ABP0TRU0</accession>
<dbReference type="EMBL" id="OZ019905">
    <property type="protein sequence ID" value="CAK9202920.1"/>
    <property type="molecule type" value="Genomic_DNA"/>
</dbReference>